<dbReference type="Proteomes" id="UP001590950">
    <property type="component" value="Unassembled WGS sequence"/>
</dbReference>
<evidence type="ECO:0000313" key="11">
    <source>
        <dbReference type="Proteomes" id="UP001590950"/>
    </source>
</evidence>
<name>A0ABR4A0H6_9LECA</name>
<evidence type="ECO:0000256" key="6">
    <source>
        <dbReference type="ARBA" id="ARBA00022838"/>
    </source>
</evidence>
<evidence type="ECO:0000256" key="7">
    <source>
        <dbReference type="ARBA" id="ARBA00023054"/>
    </source>
</evidence>
<dbReference type="Pfam" id="PF05859">
    <property type="entry name" value="Mis12"/>
    <property type="match status" value="1"/>
</dbReference>
<dbReference type="PANTHER" id="PTHR14527:SF2">
    <property type="entry name" value="PROTEIN MIS12 HOMOLOG"/>
    <property type="match status" value="1"/>
</dbReference>
<evidence type="ECO:0000256" key="4">
    <source>
        <dbReference type="ARBA" id="ARBA00022618"/>
    </source>
</evidence>
<dbReference type="InterPro" id="IPR008685">
    <property type="entry name" value="Centromere_Mis12"/>
</dbReference>
<dbReference type="EMBL" id="JBEFKJ010000028">
    <property type="protein sequence ID" value="KAL2038965.1"/>
    <property type="molecule type" value="Genomic_DNA"/>
</dbReference>
<keyword evidence="6" id="KW-0995">Kinetochore</keyword>
<evidence type="ECO:0008006" key="12">
    <source>
        <dbReference type="Google" id="ProtNLM"/>
    </source>
</evidence>
<proteinExistence type="inferred from homology"/>
<keyword evidence="11" id="KW-1185">Reference proteome</keyword>
<organism evidence="10 11">
    <name type="scientific">Stereocaulon virgatum</name>
    <dbReference type="NCBI Taxonomy" id="373712"/>
    <lineage>
        <taxon>Eukaryota</taxon>
        <taxon>Fungi</taxon>
        <taxon>Dikarya</taxon>
        <taxon>Ascomycota</taxon>
        <taxon>Pezizomycotina</taxon>
        <taxon>Lecanoromycetes</taxon>
        <taxon>OSLEUM clade</taxon>
        <taxon>Lecanoromycetidae</taxon>
        <taxon>Lecanorales</taxon>
        <taxon>Lecanorineae</taxon>
        <taxon>Stereocaulaceae</taxon>
        <taxon>Stereocaulon</taxon>
    </lineage>
</organism>
<dbReference type="PANTHER" id="PTHR14527">
    <property type="entry name" value="PROTEIN MIS12 HOMOLOG"/>
    <property type="match status" value="1"/>
</dbReference>
<protein>
    <recommendedName>
        <fullName evidence="12">Mis12 domain-containing protein</fullName>
    </recommendedName>
</protein>
<comment type="similarity">
    <text evidence="2">Belongs to the mis12 family.</text>
</comment>
<keyword evidence="4" id="KW-0132">Cell division</keyword>
<evidence type="ECO:0000256" key="5">
    <source>
        <dbReference type="ARBA" id="ARBA00022776"/>
    </source>
</evidence>
<keyword evidence="9" id="KW-0137">Centromere</keyword>
<evidence type="ECO:0000256" key="2">
    <source>
        <dbReference type="ARBA" id="ARBA00008643"/>
    </source>
</evidence>
<evidence type="ECO:0000313" key="10">
    <source>
        <dbReference type="EMBL" id="KAL2038965.1"/>
    </source>
</evidence>
<keyword evidence="5" id="KW-0498">Mitosis</keyword>
<sequence length="317" mass="35373">MTDPNRQADALLTEHFQYTPLSLIDDIINAVNIIIYQVVEGLETGLLNIPPRELGFRNEHSSTTLSILDASTEYPDPTFEIENGVHQLETLLEATVDKAFDKFEIYTLRNILTIPDDLAPWMRLGHYENLQLPLSPSAPTPESILLLRRKLQETRKLKQALRTTHDQNAALIMKLSSLLAPPTSAVTSDLSSLAFLTSPANVAAQTLNLSSSPSSKDLKPLTTNAQFAASQLPALRQLVADLRPKIHSLKEGVGEKVDWESRREERRTYIEAGTRNIVFRTGVVEGEEVGGERRTREEVEGLEGVVRGLERGERMEN</sequence>
<evidence type="ECO:0000256" key="8">
    <source>
        <dbReference type="ARBA" id="ARBA00023306"/>
    </source>
</evidence>
<reference evidence="10 11" key="1">
    <citation type="submission" date="2024-09" db="EMBL/GenBank/DDBJ databases">
        <title>Rethinking Asexuality: The Enigmatic Case of Functional Sexual Genes in Lepraria (Stereocaulaceae).</title>
        <authorList>
            <person name="Doellman M."/>
            <person name="Sun Y."/>
            <person name="Barcenas-Pena A."/>
            <person name="Lumbsch H.T."/>
            <person name="Grewe F."/>
        </authorList>
    </citation>
    <scope>NUCLEOTIDE SEQUENCE [LARGE SCALE GENOMIC DNA]</scope>
    <source>
        <strain evidence="10 11">Mercado 3170</strain>
    </source>
</reference>
<evidence type="ECO:0000256" key="3">
    <source>
        <dbReference type="ARBA" id="ARBA00022454"/>
    </source>
</evidence>
<keyword evidence="8" id="KW-0131">Cell cycle</keyword>
<gene>
    <name evidence="10" type="ORF">N7G274_008305</name>
</gene>
<evidence type="ECO:0000256" key="1">
    <source>
        <dbReference type="ARBA" id="ARBA00004629"/>
    </source>
</evidence>
<keyword evidence="7" id="KW-0175">Coiled coil</keyword>
<keyword evidence="3" id="KW-0158">Chromosome</keyword>
<accession>A0ABR4A0H6</accession>
<comment type="subcellular location">
    <subcellularLocation>
        <location evidence="1">Chromosome</location>
        <location evidence="1">Centromere</location>
        <location evidence="1">Kinetochore</location>
    </subcellularLocation>
</comment>
<comment type="caution">
    <text evidence="10">The sequence shown here is derived from an EMBL/GenBank/DDBJ whole genome shotgun (WGS) entry which is preliminary data.</text>
</comment>
<evidence type="ECO:0000256" key="9">
    <source>
        <dbReference type="ARBA" id="ARBA00023328"/>
    </source>
</evidence>